<keyword evidence="6 10" id="KW-0030">Aminoacyl-tRNA synthetase</keyword>
<evidence type="ECO:0000256" key="7">
    <source>
        <dbReference type="ARBA" id="ARBA00029731"/>
    </source>
</evidence>
<protein>
    <recommendedName>
        <fullName evidence="1">proline--tRNA ligase</fullName>
        <ecNumber evidence="1">6.1.1.15</ecNumber>
    </recommendedName>
    <alternativeName>
        <fullName evidence="7">Prolyl-tRNA synthetase</fullName>
    </alternativeName>
</protein>
<dbReference type="RefSeq" id="XP_014156643.1">
    <property type="nucleotide sequence ID" value="XM_014301168.1"/>
</dbReference>
<dbReference type="AlphaFoldDB" id="A0A0L0G1P3"/>
<dbReference type="PROSITE" id="PS50862">
    <property type="entry name" value="AA_TRNA_LIGASE_II"/>
    <property type="match status" value="1"/>
</dbReference>
<dbReference type="Pfam" id="PF03129">
    <property type="entry name" value="HGTP_anticodon"/>
    <property type="match status" value="1"/>
</dbReference>
<evidence type="ECO:0000256" key="8">
    <source>
        <dbReference type="ARBA" id="ARBA00047671"/>
    </source>
</evidence>
<dbReference type="GO" id="GO:0006433">
    <property type="term" value="P:prolyl-tRNA aminoacylation"/>
    <property type="evidence" value="ECO:0007669"/>
    <property type="project" value="InterPro"/>
</dbReference>
<dbReference type="InterPro" id="IPR050062">
    <property type="entry name" value="Pro-tRNA_synthetase"/>
</dbReference>
<dbReference type="InterPro" id="IPR036621">
    <property type="entry name" value="Anticodon-bd_dom_sf"/>
</dbReference>
<evidence type="ECO:0000256" key="3">
    <source>
        <dbReference type="ARBA" id="ARBA00022741"/>
    </source>
</evidence>
<dbReference type="PANTHER" id="PTHR42753">
    <property type="entry name" value="MITOCHONDRIAL RIBOSOME PROTEIN L39/PROLYL-TRNA LIGASE FAMILY MEMBER"/>
    <property type="match status" value="1"/>
</dbReference>
<dbReference type="eggNOG" id="KOG2324">
    <property type="taxonomic scope" value="Eukaryota"/>
</dbReference>
<keyword evidence="5" id="KW-0648">Protein biosynthesis</keyword>
<dbReference type="SUPFAM" id="SSF52954">
    <property type="entry name" value="Class II aaRS ABD-related"/>
    <property type="match status" value="1"/>
</dbReference>
<evidence type="ECO:0000256" key="6">
    <source>
        <dbReference type="ARBA" id="ARBA00023146"/>
    </source>
</evidence>
<evidence type="ECO:0000256" key="5">
    <source>
        <dbReference type="ARBA" id="ARBA00022917"/>
    </source>
</evidence>
<dbReference type="InterPro" id="IPR045864">
    <property type="entry name" value="aa-tRNA-synth_II/BPL/LPL"/>
</dbReference>
<gene>
    <name evidence="10" type="ORF">SARC_04982</name>
</gene>
<dbReference type="GO" id="GO:0004827">
    <property type="term" value="F:proline-tRNA ligase activity"/>
    <property type="evidence" value="ECO:0007669"/>
    <property type="project" value="UniProtKB-EC"/>
</dbReference>
<keyword evidence="11" id="KW-1185">Reference proteome</keyword>
<keyword evidence="4" id="KW-0067">ATP-binding</keyword>
<evidence type="ECO:0000313" key="11">
    <source>
        <dbReference type="Proteomes" id="UP000054560"/>
    </source>
</evidence>
<dbReference type="InterPro" id="IPR006195">
    <property type="entry name" value="aa-tRNA-synth_II"/>
</dbReference>
<proteinExistence type="predicted"/>
<dbReference type="Pfam" id="PF00587">
    <property type="entry name" value="tRNA-synt_2b"/>
    <property type="match status" value="1"/>
</dbReference>
<dbReference type="InterPro" id="IPR002314">
    <property type="entry name" value="aa-tRNA-synt_IIb"/>
</dbReference>
<dbReference type="PRINTS" id="PR01046">
    <property type="entry name" value="TRNASYNTHPRO"/>
</dbReference>
<dbReference type="Gene3D" id="3.30.930.10">
    <property type="entry name" value="Bira Bifunctional Protein, Domain 2"/>
    <property type="match status" value="2"/>
</dbReference>
<dbReference type="EMBL" id="KQ241897">
    <property type="protein sequence ID" value="KNC82741.1"/>
    <property type="molecule type" value="Genomic_DNA"/>
</dbReference>
<dbReference type="InterPro" id="IPR004500">
    <property type="entry name" value="Pro-tRNA-synth_IIa_bac-type"/>
</dbReference>
<dbReference type="Proteomes" id="UP000054560">
    <property type="component" value="Unassembled WGS sequence"/>
</dbReference>
<dbReference type="Gene3D" id="3.40.50.800">
    <property type="entry name" value="Anticodon-binding domain"/>
    <property type="match status" value="1"/>
</dbReference>
<dbReference type="STRING" id="667725.A0A0L0G1P3"/>
<evidence type="ECO:0000256" key="1">
    <source>
        <dbReference type="ARBA" id="ARBA00012831"/>
    </source>
</evidence>
<evidence type="ECO:0000256" key="2">
    <source>
        <dbReference type="ARBA" id="ARBA00022598"/>
    </source>
</evidence>
<name>A0A0L0G1P3_9EUKA</name>
<feature type="domain" description="Aminoacyl-transfer RNA synthetases class-II family profile" evidence="9">
    <location>
        <begin position="1"/>
        <end position="411"/>
    </location>
</feature>
<keyword evidence="3" id="KW-0547">Nucleotide-binding</keyword>
<comment type="catalytic activity">
    <reaction evidence="8">
        <text>tRNA(Pro) + L-proline + ATP = L-prolyl-tRNA(Pro) + AMP + diphosphate</text>
        <dbReference type="Rhea" id="RHEA:14305"/>
        <dbReference type="Rhea" id="RHEA-COMP:9700"/>
        <dbReference type="Rhea" id="RHEA-COMP:9702"/>
        <dbReference type="ChEBI" id="CHEBI:30616"/>
        <dbReference type="ChEBI" id="CHEBI:33019"/>
        <dbReference type="ChEBI" id="CHEBI:60039"/>
        <dbReference type="ChEBI" id="CHEBI:78442"/>
        <dbReference type="ChEBI" id="CHEBI:78532"/>
        <dbReference type="ChEBI" id="CHEBI:456215"/>
        <dbReference type="EC" id="6.1.1.15"/>
    </reaction>
</comment>
<dbReference type="PANTHER" id="PTHR42753:SF2">
    <property type="entry name" value="PROLINE--TRNA LIGASE"/>
    <property type="match status" value="1"/>
</dbReference>
<dbReference type="EC" id="6.1.1.15" evidence="1"/>
<dbReference type="SUPFAM" id="SSF55681">
    <property type="entry name" value="Class II aaRS and biotin synthetases"/>
    <property type="match status" value="1"/>
</dbReference>
<dbReference type="GO" id="GO:0005524">
    <property type="term" value="F:ATP binding"/>
    <property type="evidence" value="ECO:0007669"/>
    <property type="project" value="UniProtKB-KW"/>
</dbReference>
<evidence type="ECO:0000259" key="9">
    <source>
        <dbReference type="PROSITE" id="PS50862"/>
    </source>
</evidence>
<dbReference type="NCBIfam" id="TIGR00409">
    <property type="entry name" value="proS_fam_II"/>
    <property type="match status" value="1"/>
</dbReference>
<organism evidence="10 11">
    <name type="scientific">Sphaeroforma arctica JP610</name>
    <dbReference type="NCBI Taxonomy" id="667725"/>
    <lineage>
        <taxon>Eukaryota</taxon>
        <taxon>Ichthyosporea</taxon>
        <taxon>Ichthyophonida</taxon>
        <taxon>Sphaeroforma</taxon>
    </lineage>
</organism>
<dbReference type="GO" id="GO:0005739">
    <property type="term" value="C:mitochondrion"/>
    <property type="evidence" value="ECO:0007669"/>
    <property type="project" value="TreeGrafter"/>
</dbReference>
<accession>A0A0L0G1P3</accession>
<dbReference type="InterPro" id="IPR002316">
    <property type="entry name" value="Pro-tRNA-ligase_IIa"/>
</dbReference>
<evidence type="ECO:0000256" key="4">
    <source>
        <dbReference type="ARBA" id="ARBA00022840"/>
    </source>
</evidence>
<evidence type="ECO:0000313" key="10">
    <source>
        <dbReference type="EMBL" id="KNC82741.1"/>
    </source>
</evidence>
<sequence length="538" mass="59596">MALRVLEKIQRVIRYELNLEGSSEIAMPMLHPASLWKKSGRWSEMGPELMRLTDRRGSDYCLGPTHEEVITSLVADEIQSFRNLPVRLYQIDRKFRDEIRPRFGLIRAREFWMKDLYSFDKTPSDAVAWYNVMLKSYSNILNHLGLRHVRALADTGAIGGSLSHELHVISEIGEDNIVHCNGCGYAANDEKAVGRLRLPERTALPDASNHSNAVGGVNNLIGKIHDVFGDSRIQIVGLRFKRYQADTTSKAIAASSPIDLQGVALLPEGRSINTIKLPKPEAPDSQAGEWEACKVDSTFTIDGLKVFLDQDAGLSEFSVPQAWDVAGGQFCLIEQGDHCLDCSGTLNVDKGIEVGHAFYLGTKYSEKFGCTYKDEYNKKSYVEMGCYGLGVSRILSAMIENNHDARGLLLPEIVAPYLCCIVPLGINKDQIAQKLLDVADVLHARLSDAVPNLDQELVVDDRTSLGAGKKLADSELVGIPIRIILGNDMLQIWSEDTDAISRKLQKGLSLEVVIGREKCSLTLEELEIKLGESMRALI</sequence>
<dbReference type="InterPro" id="IPR004154">
    <property type="entry name" value="Anticodon-bd"/>
</dbReference>
<dbReference type="OrthoDB" id="10267474at2759"/>
<dbReference type="GeneID" id="25905486"/>
<keyword evidence="2" id="KW-0436">Ligase</keyword>
<reference evidence="10 11" key="1">
    <citation type="submission" date="2011-02" db="EMBL/GenBank/DDBJ databases">
        <title>The Genome Sequence of Sphaeroforma arctica JP610.</title>
        <authorList>
            <consortium name="The Broad Institute Genome Sequencing Platform"/>
            <person name="Russ C."/>
            <person name="Cuomo C."/>
            <person name="Young S.K."/>
            <person name="Zeng Q."/>
            <person name="Gargeya S."/>
            <person name="Alvarado L."/>
            <person name="Berlin A."/>
            <person name="Chapman S.B."/>
            <person name="Chen Z."/>
            <person name="Freedman E."/>
            <person name="Gellesch M."/>
            <person name="Goldberg J."/>
            <person name="Griggs A."/>
            <person name="Gujja S."/>
            <person name="Heilman E."/>
            <person name="Heiman D."/>
            <person name="Howarth C."/>
            <person name="Mehta T."/>
            <person name="Neiman D."/>
            <person name="Pearson M."/>
            <person name="Roberts A."/>
            <person name="Saif S."/>
            <person name="Shea T."/>
            <person name="Shenoy N."/>
            <person name="Sisk P."/>
            <person name="Stolte C."/>
            <person name="Sykes S."/>
            <person name="White J."/>
            <person name="Yandava C."/>
            <person name="Burger G."/>
            <person name="Gray M.W."/>
            <person name="Holland P.W.H."/>
            <person name="King N."/>
            <person name="Lang F.B.F."/>
            <person name="Roger A.J."/>
            <person name="Ruiz-Trillo I."/>
            <person name="Haas B."/>
            <person name="Nusbaum C."/>
            <person name="Birren B."/>
        </authorList>
    </citation>
    <scope>NUCLEOTIDE SEQUENCE [LARGE SCALE GENOMIC DNA]</scope>
    <source>
        <strain evidence="10 11">JP610</strain>
    </source>
</reference>